<dbReference type="SUPFAM" id="SSF51905">
    <property type="entry name" value="FAD/NAD(P)-binding domain"/>
    <property type="match status" value="1"/>
</dbReference>
<dbReference type="InterPro" id="IPR036188">
    <property type="entry name" value="FAD/NAD-bd_sf"/>
</dbReference>
<reference evidence="3" key="1">
    <citation type="submission" date="2023-08" db="EMBL/GenBank/DDBJ databases">
        <title>Emergence of clinically-relevant ST2 carbapenem-resistant Acinetobacter baumannii strains in hospital sewages in Zhejiang, East of China.</title>
        <authorList>
            <person name="Kaichao C."/>
            <person name="Zhang R."/>
        </authorList>
    </citation>
    <scope>NUCLEOTIDE SEQUENCE</scope>
    <source>
        <strain evidence="3">M-RB-37</strain>
    </source>
</reference>
<name>A0AAW8JAX3_9GAMM</name>
<protein>
    <submittedName>
        <fullName evidence="3">FAD-dependent oxidoreductase</fullName>
        <ecNumber evidence="3">1.-.-.-</ecNumber>
    </submittedName>
</protein>
<dbReference type="PANTHER" id="PTHR13847">
    <property type="entry name" value="SARCOSINE DEHYDROGENASE-RELATED"/>
    <property type="match status" value="1"/>
</dbReference>
<dbReference type="EMBL" id="JAVIDL010000032">
    <property type="protein sequence ID" value="MDQ8936733.1"/>
    <property type="molecule type" value="Genomic_DNA"/>
</dbReference>
<feature type="domain" description="FAD dependent oxidoreductase" evidence="2">
    <location>
        <begin position="7"/>
        <end position="325"/>
    </location>
</feature>
<gene>
    <name evidence="3" type="ORF">RFH47_13495</name>
</gene>
<accession>A0AAW8JAX3</accession>
<dbReference type="Proteomes" id="UP001243844">
    <property type="component" value="Unassembled WGS sequence"/>
</dbReference>
<evidence type="ECO:0000313" key="4">
    <source>
        <dbReference type="Proteomes" id="UP001243844"/>
    </source>
</evidence>
<evidence type="ECO:0000259" key="2">
    <source>
        <dbReference type="Pfam" id="PF01266"/>
    </source>
</evidence>
<proteinExistence type="predicted"/>
<dbReference type="EC" id="1.-.-.-" evidence="3"/>
<dbReference type="Pfam" id="PF01266">
    <property type="entry name" value="DAO"/>
    <property type="match status" value="1"/>
</dbReference>
<evidence type="ECO:0000256" key="1">
    <source>
        <dbReference type="ARBA" id="ARBA00023002"/>
    </source>
</evidence>
<dbReference type="GO" id="GO:0016491">
    <property type="term" value="F:oxidoreductase activity"/>
    <property type="evidence" value="ECO:0007669"/>
    <property type="project" value="UniProtKB-KW"/>
</dbReference>
<sequence length="346" mass="38226">MTDLNKRVIIVGAGIIGSSIAYHLSQEHFQVTVIEKNQPASAATGSAFGWLTAAVEETANDLPLRKIALTDWHRLEQEIPDLTIRWNGSIQYTRDIKHYRAGESALQQHEIRELEPSLHSPPHYARFMPVDGSIDAKEATLTLLEAACRQGATLLSHTLVSGFIFENNKIVGVKSSHGTLEADYIVLACGIDIPTLANTINQKVPVLSSPSILLRFNSPQHVVNRIISCDDFEVRHARNGDLLAAEDYLTDKSLVDIATEAKKLIQQNLAHTQTISLQHQSIGYRPIPEDQCPIIGFIESTQPVYVAVMHPAVTCAASIGRLVCEHLKTGIQPQILNKYHPNRFNA</sequence>
<dbReference type="AlphaFoldDB" id="A0AAW8JAX3"/>
<organism evidence="3 4">
    <name type="scientific">Acinetobacter rudis</name>
    <dbReference type="NCBI Taxonomy" id="632955"/>
    <lineage>
        <taxon>Bacteria</taxon>
        <taxon>Pseudomonadati</taxon>
        <taxon>Pseudomonadota</taxon>
        <taxon>Gammaproteobacteria</taxon>
        <taxon>Moraxellales</taxon>
        <taxon>Moraxellaceae</taxon>
        <taxon>Acinetobacter</taxon>
    </lineage>
</organism>
<evidence type="ECO:0000313" key="3">
    <source>
        <dbReference type="EMBL" id="MDQ8936733.1"/>
    </source>
</evidence>
<comment type="caution">
    <text evidence="3">The sequence shown here is derived from an EMBL/GenBank/DDBJ whole genome shotgun (WGS) entry which is preliminary data.</text>
</comment>
<dbReference type="Gene3D" id="3.50.50.60">
    <property type="entry name" value="FAD/NAD(P)-binding domain"/>
    <property type="match status" value="1"/>
</dbReference>
<dbReference type="Gene3D" id="3.30.9.10">
    <property type="entry name" value="D-Amino Acid Oxidase, subunit A, domain 2"/>
    <property type="match status" value="1"/>
</dbReference>
<dbReference type="RefSeq" id="WP_308981886.1">
    <property type="nucleotide sequence ID" value="NZ_JAVIDL010000032.1"/>
</dbReference>
<dbReference type="GO" id="GO:0005737">
    <property type="term" value="C:cytoplasm"/>
    <property type="evidence" value="ECO:0007669"/>
    <property type="project" value="TreeGrafter"/>
</dbReference>
<dbReference type="InterPro" id="IPR006076">
    <property type="entry name" value="FAD-dep_OxRdtase"/>
</dbReference>
<dbReference type="PANTHER" id="PTHR13847:SF289">
    <property type="entry name" value="GLYCINE OXIDASE"/>
    <property type="match status" value="1"/>
</dbReference>
<keyword evidence="1 3" id="KW-0560">Oxidoreductase</keyword>